<evidence type="ECO:0000313" key="2">
    <source>
        <dbReference type="Proteomes" id="UP001056120"/>
    </source>
</evidence>
<evidence type="ECO:0000313" key="1">
    <source>
        <dbReference type="EMBL" id="KAI3809032.1"/>
    </source>
</evidence>
<comment type="caution">
    <text evidence="1">The sequence shown here is derived from an EMBL/GenBank/DDBJ whole genome shotgun (WGS) entry which is preliminary data.</text>
</comment>
<reference evidence="2" key="1">
    <citation type="journal article" date="2022" name="Mol. Ecol. Resour.">
        <title>The genomes of chicory, endive, great burdock and yacon provide insights into Asteraceae palaeo-polyploidization history and plant inulin production.</title>
        <authorList>
            <person name="Fan W."/>
            <person name="Wang S."/>
            <person name="Wang H."/>
            <person name="Wang A."/>
            <person name="Jiang F."/>
            <person name="Liu H."/>
            <person name="Zhao H."/>
            <person name="Xu D."/>
            <person name="Zhang Y."/>
        </authorList>
    </citation>
    <scope>NUCLEOTIDE SEQUENCE [LARGE SCALE GENOMIC DNA]</scope>
    <source>
        <strain evidence="2">cv. Yunnan</strain>
    </source>
</reference>
<gene>
    <name evidence="1" type="ORF">L1987_24999</name>
</gene>
<proteinExistence type="predicted"/>
<dbReference type="Proteomes" id="UP001056120">
    <property type="component" value="Linkage Group LG08"/>
</dbReference>
<accession>A0ACB9ILS3</accession>
<protein>
    <submittedName>
        <fullName evidence="1">Uncharacterized protein</fullName>
    </submittedName>
</protein>
<organism evidence="1 2">
    <name type="scientific">Smallanthus sonchifolius</name>
    <dbReference type="NCBI Taxonomy" id="185202"/>
    <lineage>
        <taxon>Eukaryota</taxon>
        <taxon>Viridiplantae</taxon>
        <taxon>Streptophyta</taxon>
        <taxon>Embryophyta</taxon>
        <taxon>Tracheophyta</taxon>
        <taxon>Spermatophyta</taxon>
        <taxon>Magnoliopsida</taxon>
        <taxon>eudicotyledons</taxon>
        <taxon>Gunneridae</taxon>
        <taxon>Pentapetalae</taxon>
        <taxon>asterids</taxon>
        <taxon>campanulids</taxon>
        <taxon>Asterales</taxon>
        <taxon>Asteraceae</taxon>
        <taxon>Asteroideae</taxon>
        <taxon>Heliantheae alliance</taxon>
        <taxon>Millerieae</taxon>
        <taxon>Smallanthus</taxon>
    </lineage>
</organism>
<dbReference type="EMBL" id="CM042025">
    <property type="protein sequence ID" value="KAI3809032.1"/>
    <property type="molecule type" value="Genomic_DNA"/>
</dbReference>
<reference evidence="1 2" key="2">
    <citation type="journal article" date="2022" name="Mol. Ecol. Resour.">
        <title>The genomes of chicory, endive, great burdock and yacon provide insights into Asteraceae paleo-polyploidization history and plant inulin production.</title>
        <authorList>
            <person name="Fan W."/>
            <person name="Wang S."/>
            <person name="Wang H."/>
            <person name="Wang A."/>
            <person name="Jiang F."/>
            <person name="Liu H."/>
            <person name="Zhao H."/>
            <person name="Xu D."/>
            <person name="Zhang Y."/>
        </authorList>
    </citation>
    <scope>NUCLEOTIDE SEQUENCE [LARGE SCALE GENOMIC DNA]</scope>
    <source>
        <strain evidence="2">cv. Yunnan</strain>
        <tissue evidence="1">Leaves</tissue>
    </source>
</reference>
<name>A0ACB9ILS3_9ASTR</name>
<keyword evidence="2" id="KW-1185">Reference proteome</keyword>
<sequence>MMTSPSGRAGSGGNSFQIKPLIDYRALTRVICQRADVDPTHRHPTKAQRSHPFLYRILTDKRERKENEVNLHKQNYKGCRNYLVSGYVRRILVAGGAE</sequence>